<feature type="compositionally biased region" description="Low complexity" evidence="1">
    <location>
        <begin position="7"/>
        <end position="26"/>
    </location>
</feature>
<feature type="compositionally biased region" description="Basic and acidic residues" evidence="1">
    <location>
        <begin position="91"/>
        <end position="105"/>
    </location>
</feature>
<reference evidence="2" key="1">
    <citation type="submission" date="2013-08" db="EMBL/GenBank/DDBJ databases">
        <title>Oryza genome evolution.</title>
        <authorList>
            <person name="Wing R.A."/>
            <person name="Panaud O."/>
            <person name="Oliveira A.C."/>
        </authorList>
    </citation>
    <scope>NUCLEOTIDE SEQUENCE</scope>
</reference>
<name>A0A0D9Y9W2_9ORYZ</name>
<evidence type="ECO:0000313" key="3">
    <source>
        <dbReference type="Proteomes" id="UP000026961"/>
    </source>
</evidence>
<dbReference type="Proteomes" id="UP000026961">
    <property type="component" value="Chromosome 1"/>
</dbReference>
<dbReference type="Gramene" id="OGLUM01G21490.1">
    <property type="protein sequence ID" value="OGLUM01G21490.1"/>
    <property type="gene ID" value="OGLUM01G21490"/>
</dbReference>
<sequence>MDPTCHSLPPRSSSSPLSNPLSRLPPKSVPSLPIPTPTHLTVSRVAAATAGVQQLVFIGAHPGAIRRRDRAAAGGWGQREEVMDESAVPPQDDKRGEARKSDGEVRGSPSSFRSFGESPTPAVASGMTMSRLNSSCSTTLLAACDRGVRALRLNHAAGTASSHRLDPDGGTSGGDDDRSRNCSWHWLMRDRGVAATTMTAATDGGADDDNHGWWPRHRRRHARGRCARCGWMAEKGRWNWEWW</sequence>
<dbReference type="EnsemblPlants" id="OGLUM01G21490.1">
    <property type="protein sequence ID" value="OGLUM01G21490.1"/>
    <property type="gene ID" value="OGLUM01G21490"/>
</dbReference>
<evidence type="ECO:0000256" key="1">
    <source>
        <dbReference type="SAM" id="MobiDB-lite"/>
    </source>
</evidence>
<evidence type="ECO:0000313" key="2">
    <source>
        <dbReference type="EnsemblPlants" id="OGLUM01G21490.1"/>
    </source>
</evidence>
<organism evidence="2">
    <name type="scientific">Oryza glumipatula</name>
    <dbReference type="NCBI Taxonomy" id="40148"/>
    <lineage>
        <taxon>Eukaryota</taxon>
        <taxon>Viridiplantae</taxon>
        <taxon>Streptophyta</taxon>
        <taxon>Embryophyta</taxon>
        <taxon>Tracheophyta</taxon>
        <taxon>Spermatophyta</taxon>
        <taxon>Magnoliopsida</taxon>
        <taxon>Liliopsida</taxon>
        <taxon>Poales</taxon>
        <taxon>Poaceae</taxon>
        <taxon>BOP clade</taxon>
        <taxon>Oryzoideae</taxon>
        <taxon>Oryzeae</taxon>
        <taxon>Oryzinae</taxon>
        <taxon>Oryza</taxon>
    </lineage>
</organism>
<feature type="region of interest" description="Disordered" evidence="1">
    <location>
        <begin position="158"/>
        <end position="178"/>
    </location>
</feature>
<feature type="region of interest" description="Disordered" evidence="1">
    <location>
        <begin position="69"/>
        <end position="126"/>
    </location>
</feature>
<reference evidence="2" key="3">
    <citation type="submission" date="2018-05" db="EMBL/GenBank/DDBJ databases">
        <title>OgluRS3 (Oryza glumaepatula Reference Sequence Version 3).</title>
        <authorList>
            <person name="Zhang J."/>
            <person name="Kudrna D."/>
            <person name="Lee S."/>
            <person name="Talag J."/>
            <person name="Welchert J."/>
            <person name="Wing R.A."/>
        </authorList>
    </citation>
    <scope>NUCLEOTIDE SEQUENCE [LARGE SCALE GENOMIC DNA]</scope>
</reference>
<keyword evidence="3" id="KW-1185">Reference proteome</keyword>
<dbReference type="AlphaFoldDB" id="A0A0D9Y9W2"/>
<accession>A0A0D9Y9W2</accession>
<proteinExistence type="predicted"/>
<dbReference type="HOGENOM" id="CLU_1144081_0_0_1"/>
<feature type="region of interest" description="Disordered" evidence="1">
    <location>
        <begin position="1"/>
        <end position="32"/>
    </location>
</feature>
<reference evidence="2" key="2">
    <citation type="submission" date="2015-04" db="UniProtKB">
        <authorList>
            <consortium name="EnsemblPlants"/>
        </authorList>
    </citation>
    <scope>IDENTIFICATION</scope>
</reference>
<protein>
    <submittedName>
        <fullName evidence="2">Uncharacterized protein</fullName>
    </submittedName>
</protein>